<protein>
    <submittedName>
        <fullName evidence="1">Uncharacterized protein</fullName>
    </submittedName>
</protein>
<name>A0AB34JFH7_PRYPA</name>
<organism evidence="1 2">
    <name type="scientific">Prymnesium parvum</name>
    <name type="common">Toxic golden alga</name>
    <dbReference type="NCBI Taxonomy" id="97485"/>
    <lineage>
        <taxon>Eukaryota</taxon>
        <taxon>Haptista</taxon>
        <taxon>Haptophyta</taxon>
        <taxon>Prymnesiophyceae</taxon>
        <taxon>Prymnesiales</taxon>
        <taxon>Prymnesiaceae</taxon>
        <taxon>Prymnesium</taxon>
    </lineage>
</organism>
<sequence length="121" mass="13411">MLRSFLKPLRERARARGHVGSMGLTSAGVAPAHTFHKWLTERPEEERLRPLSAGGRAHGGLIRWPFDWLSSAGVICYERAAGRLLAEHAIISPDEAAMRLVVHTEYLPTAVASAADHYICW</sequence>
<evidence type="ECO:0000313" key="2">
    <source>
        <dbReference type="Proteomes" id="UP001515480"/>
    </source>
</evidence>
<dbReference type="AlphaFoldDB" id="A0AB34JFH7"/>
<comment type="caution">
    <text evidence="1">The sequence shown here is derived from an EMBL/GenBank/DDBJ whole genome shotgun (WGS) entry which is preliminary data.</text>
</comment>
<dbReference type="EMBL" id="JBGBPQ010000008">
    <property type="protein sequence ID" value="KAL1520619.1"/>
    <property type="molecule type" value="Genomic_DNA"/>
</dbReference>
<keyword evidence="2" id="KW-1185">Reference proteome</keyword>
<reference evidence="1 2" key="1">
    <citation type="journal article" date="2024" name="Science">
        <title>Giant polyketide synthase enzymes in the biosynthesis of giant marine polyether toxins.</title>
        <authorList>
            <person name="Fallon T.R."/>
            <person name="Shende V.V."/>
            <person name="Wierzbicki I.H."/>
            <person name="Pendleton A.L."/>
            <person name="Watervoot N.F."/>
            <person name="Auber R.P."/>
            <person name="Gonzalez D.J."/>
            <person name="Wisecaver J.H."/>
            <person name="Moore B.S."/>
        </authorList>
    </citation>
    <scope>NUCLEOTIDE SEQUENCE [LARGE SCALE GENOMIC DNA]</scope>
    <source>
        <strain evidence="1 2">12B1</strain>
    </source>
</reference>
<dbReference type="Proteomes" id="UP001515480">
    <property type="component" value="Unassembled WGS sequence"/>
</dbReference>
<accession>A0AB34JFH7</accession>
<proteinExistence type="predicted"/>
<evidence type="ECO:0000313" key="1">
    <source>
        <dbReference type="EMBL" id="KAL1520619.1"/>
    </source>
</evidence>
<gene>
    <name evidence="1" type="ORF">AB1Y20_022193</name>
</gene>